<feature type="repeat" description="WD" evidence="9">
    <location>
        <begin position="984"/>
        <end position="1008"/>
    </location>
</feature>
<dbReference type="EMBL" id="KZ994231">
    <property type="protein sequence ID" value="RKO93465.1"/>
    <property type="molecule type" value="Genomic_DNA"/>
</dbReference>
<protein>
    <recommendedName>
        <fullName evidence="3">polynucleotide adenylyltransferase</fullName>
        <ecNumber evidence="3">2.7.7.19</ecNumber>
    </recommendedName>
</protein>
<feature type="compositionally biased region" description="Basic and acidic residues" evidence="10">
    <location>
        <begin position="471"/>
        <end position="485"/>
    </location>
</feature>
<proteinExistence type="inferred from homology"/>
<dbReference type="PANTHER" id="PTHR44099">
    <property type="entry name" value="RABCONNECTIN-3B, ISOFORM A"/>
    <property type="match status" value="1"/>
</dbReference>
<dbReference type="SUPFAM" id="SSF81301">
    <property type="entry name" value="Nucleotidyltransferase"/>
    <property type="match status" value="1"/>
</dbReference>
<evidence type="ECO:0000256" key="4">
    <source>
        <dbReference type="ARBA" id="ARBA00022574"/>
    </source>
</evidence>
<feature type="domain" description="PAP-associated" evidence="11">
    <location>
        <begin position="273"/>
        <end position="332"/>
    </location>
</feature>
<feature type="region of interest" description="Disordered" evidence="10">
    <location>
        <begin position="1165"/>
        <end position="1207"/>
    </location>
</feature>
<keyword evidence="8" id="KW-0460">Magnesium</keyword>
<feature type="region of interest" description="Disordered" evidence="10">
    <location>
        <begin position="1223"/>
        <end position="1268"/>
    </location>
</feature>
<feature type="compositionally biased region" description="Basic and acidic residues" evidence="10">
    <location>
        <begin position="1234"/>
        <end position="1268"/>
    </location>
</feature>
<dbReference type="PROSITE" id="PS00678">
    <property type="entry name" value="WD_REPEATS_1"/>
    <property type="match status" value="2"/>
</dbReference>
<dbReference type="InterPro" id="IPR019775">
    <property type="entry name" value="WD40_repeat_CS"/>
</dbReference>
<evidence type="ECO:0000256" key="3">
    <source>
        <dbReference type="ARBA" id="ARBA00012388"/>
    </source>
</evidence>
<dbReference type="Pfam" id="PF22600">
    <property type="entry name" value="MTPAP-like_central"/>
    <property type="match status" value="1"/>
</dbReference>
<feature type="compositionally biased region" description="Pro residues" evidence="10">
    <location>
        <begin position="1169"/>
        <end position="1183"/>
    </location>
</feature>
<evidence type="ECO:0000256" key="1">
    <source>
        <dbReference type="ARBA" id="ARBA00001936"/>
    </source>
</evidence>
<dbReference type="GO" id="GO:0005737">
    <property type="term" value="C:cytoplasm"/>
    <property type="evidence" value="ECO:0007669"/>
    <property type="project" value="TreeGrafter"/>
</dbReference>
<dbReference type="InterPro" id="IPR015943">
    <property type="entry name" value="WD40/YVTN_repeat-like_dom_sf"/>
</dbReference>
<evidence type="ECO:0000256" key="6">
    <source>
        <dbReference type="ARBA" id="ARBA00022723"/>
    </source>
</evidence>
<keyword evidence="4 9" id="KW-0853">WD repeat</keyword>
<dbReference type="GO" id="GO:0010605">
    <property type="term" value="P:negative regulation of macromolecule metabolic process"/>
    <property type="evidence" value="ECO:0007669"/>
    <property type="project" value="UniProtKB-ARBA"/>
</dbReference>
<evidence type="ECO:0000313" key="13">
    <source>
        <dbReference type="EMBL" id="RKO93465.1"/>
    </source>
</evidence>
<comment type="cofactor">
    <cofactor evidence="1">
        <name>Mn(2+)</name>
        <dbReference type="ChEBI" id="CHEBI:29035"/>
    </cofactor>
</comment>
<feature type="domain" description="Poly(A) RNA polymerase mitochondrial-like central palm" evidence="12">
    <location>
        <begin position="76"/>
        <end position="207"/>
    </location>
</feature>
<dbReference type="SMART" id="SM00320">
    <property type="entry name" value="WD40"/>
    <property type="match status" value="5"/>
</dbReference>
<evidence type="ECO:0000313" key="14">
    <source>
        <dbReference type="Proteomes" id="UP000269721"/>
    </source>
</evidence>
<dbReference type="Pfam" id="PF03828">
    <property type="entry name" value="PAP_assoc"/>
    <property type="match status" value="1"/>
</dbReference>
<name>A0A4P9WMK8_9FUNG</name>
<keyword evidence="5" id="KW-0808">Transferase</keyword>
<evidence type="ECO:0000256" key="2">
    <source>
        <dbReference type="ARBA" id="ARBA00008593"/>
    </source>
</evidence>
<dbReference type="InterPro" id="IPR054708">
    <property type="entry name" value="MTPAP-like_central"/>
</dbReference>
<feature type="region of interest" description="Disordered" evidence="10">
    <location>
        <begin position="406"/>
        <end position="438"/>
    </location>
</feature>
<evidence type="ECO:0000256" key="10">
    <source>
        <dbReference type="SAM" id="MobiDB-lite"/>
    </source>
</evidence>
<evidence type="ECO:0000259" key="12">
    <source>
        <dbReference type="Pfam" id="PF22600"/>
    </source>
</evidence>
<evidence type="ECO:0000256" key="9">
    <source>
        <dbReference type="PROSITE-ProRule" id="PRU00221"/>
    </source>
</evidence>
<keyword evidence="14" id="KW-1185">Reference proteome</keyword>
<dbReference type="InterPro" id="IPR036322">
    <property type="entry name" value="WD40_repeat_dom_sf"/>
</dbReference>
<organism evidence="13 14">
    <name type="scientific">Blyttiomyces helicus</name>
    <dbReference type="NCBI Taxonomy" id="388810"/>
    <lineage>
        <taxon>Eukaryota</taxon>
        <taxon>Fungi</taxon>
        <taxon>Fungi incertae sedis</taxon>
        <taxon>Chytridiomycota</taxon>
        <taxon>Chytridiomycota incertae sedis</taxon>
        <taxon>Chytridiomycetes</taxon>
        <taxon>Chytridiomycetes incertae sedis</taxon>
        <taxon>Blyttiomyces</taxon>
    </lineage>
</organism>
<dbReference type="InterPro" id="IPR002058">
    <property type="entry name" value="PAP_assoc"/>
</dbReference>
<comment type="similarity">
    <text evidence="2">Belongs to the DNA polymerase type-B-like family.</text>
</comment>
<evidence type="ECO:0000256" key="7">
    <source>
        <dbReference type="ARBA" id="ARBA00022737"/>
    </source>
</evidence>
<dbReference type="InterPro" id="IPR049916">
    <property type="entry name" value="WDR72-like"/>
</dbReference>
<feature type="compositionally biased region" description="Low complexity" evidence="10">
    <location>
        <begin position="1191"/>
        <end position="1203"/>
    </location>
</feature>
<dbReference type="Gene3D" id="2.130.10.10">
    <property type="entry name" value="YVTN repeat-like/Quinoprotein amine dehydrogenase"/>
    <property type="match status" value="2"/>
</dbReference>
<dbReference type="Gene3D" id="1.10.1410.10">
    <property type="match status" value="1"/>
</dbReference>
<dbReference type="GO" id="GO:1990817">
    <property type="term" value="F:poly(A) RNA polymerase activity"/>
    <property type="evidence" value="ECO:0007669"/>
    <property type="project" value="UniProtKB-EC"/>
</dbReference>
<dbReference type="OrthoDB" id="338622at2759"/>
<reference evidence="14" key="1">
    <citation type="journal article" date="2018" name="Nat. Microbiol.">
        <title>Leveraging single-cell genomics to expand the fungal tree of life.</title>
        <authorList>
            <person name="Ahrendt S.R."/>
            <person name="Quandt C.A."/>
            <person name="Ciobanu D."/>
            <person name="Clum A."/>
            <person name="Salamov A."/>
            <person name="Andreopoulos B."/>
            <person name="Cheng J.F."/>
            <person name="Woyke T."/>
            <person name="Pelin A."/>
            <person name="Henrissat B."/>
            <person name="Reynolds N.K."/>
            <person name="Benny G.L."/>
            <person name="Smith M.E."/>
            <person name="James T.Y."/>
            <person name="Grigoriev I.V."/>
        </authorList>
    </citation>
    <scope>NUCLEOTIDE SEQUENCE [LARGE SCALE GENOMIC DNA]</scope>
</reference>
<feature type="non-terminal residue" evidence="13">
    <location>
        <position position="1457"/>
    </location>
</feature>
<evidence type="ECO:0000256" key="5">
    <source>
        <dbReference type="ARBA" id="ARBA00022679"/>
    </source>
</evidence>
<dbReference type="Proteomes" id="UP000269721">
    <property type="component" value="Unassembled WGS sequence"/>
</dbReference>
<keyword evidence="7" id="KW-0677">Repeat</keyword>
<dbReference type="InterPro" id="IPR001680">
    <property type="entry name" value="WD40_rpt"/>
</dbReference>
<feature type="repeat" description="WD" evidence="9">
    <location>
        <begin position="1057"/>
        <end position="1098"/>
    </location>
</feature>
<dbReference type="Gene3D" id="3.30.460.10">
    <property type="entry name" value="Beta Polymerase, domain 2"/>
    <property type="match status" value="1"/>
</dbReference>
<feature type="repeat" description="WD" evidence="9">
    <location>
        <begin position="654"/>
        <end position="683"/>
    </location>
</feature>
<dbReference type="FunFam" id="3.30.460.10:FF:000006">
    <property type="entry name" value="non-canonical poly(A) RNA polymerase PAPD5"/>
    <property type="match status" value="1"/>
</dbReference>
<dbReference type="GO" id="GO:0046872">
    <property type="term" value="F:metal ion binding"/>
    <property type="evidence" value="ECO:0007669"/>
    <property type="project" value="UniProtKB-KW"/>
</dbReference>
<sequence length="1457" mass="158450">MADDNFIPFAFEDTFFDKSKPPRVRGPPGGPKNGDGSYVPPHMRPGYQCVDVLVPLPLPPWVPEGRVYSSDLVEMLEQEVQDYVEFMNPTDAEHEMRLLTVNRLTKLINELWPRARVHVFGSFETKLYLPSSDVDIVIMDPTLRLPTCLHELEAWLRKNNAHKAGTEITKIPSAKVPILKLTDSLTHYPIDISFNVDGGVKAIQIVNEFVSDPRTGCAIRPLMLILKQFLLQRHLNEPHTGGIGSYGLLTLTASFLKLHPKLQTGVIKADEHLGLLFLEFLELYGHSFNFRDVGIAVTREHGSWYFDKNRQNYVMKPGPSTICVIDPQDSANDIGRSTRKWFNIKSSFMHACNLLTAMIGKGYERRGSKGSEPVVTLLGSILSIRKEVMTQRAFIHGLYEDINGGPDSGIGAPGPTANGQSKSVPSSSRGATKRKRLAAADSDEDVVYIVESDSEAADDDMVMVNSDSDDEKLAAAKGKNSEPKSLKNPKKPRTGAANGDDPDDLADIEAYYGIGGPGHHTAPGAGVDDGRGPRGGDQGRGTWPAVNRGRGGGSRPRDGRGKGYKKKIAMTSLIIPLSCWTSAPTGAVTLAVASDDGKTLIIALAGGSLWLLETDPRGEPSRDSQFGLVHKALLVGHKASISAISLGKIEIEGFTANENIILTAAEDGEVIMWDISDGRCLQANASAFDGVPQSLEMTSSGKFVVCSGYSNRISILDASTLDTVKTLTPYDNWISSMSLYPTARVEFVPENIPPLAIHSDGGTPPFLVQVNHYDKNLILVLQKRSCSIFAIGKKSASLLSVIAPVPVSAPWSGARFLSARTLMLWTSAATLRIFYLGPESDLTRGAAAAIPPTAVVLFSDETSAIWVQDMAVGEKDYVSYSAIEPIATLMTPKPSRYSITCPLGPLRVLSLHGAEGAEREISVWSFWAMLTTRSTTLCVFENEEIPLKSTWPITRRNAPRMTSAIMVMNKYLAIGLGRDIGERSILVSGGADGTVRVWNLETGETLTSFPMHTQRVQAFVQPPSEVGPKMRSCIISISKDHSIGITDFDDLHCIYRFTGHSHAINAIHWRTSDEIMIVECCNGTIYVWQLKTGHLDRVATGGIVEDILGGCDCKVSCKDFTLGFRNANLKKTLSVLPVHCASEDPPPALVFQLNIKRLITELHNGALPATPPTSPPAPLPPAGRPSRNRRSSSPSRPRTPSHSSGHHVADFFRRGVAAVSGGAVGDATAGASGSEHDRGREREREKEREAEREREREKDRERERERERMREGTDIVLVGALHNALMAGRAGVAVSGGMTFGIRGANGYLSLAAPSTDLLCFPWSVSPTMTAARLLSIMALTKTAMSSHGREERSAEILAFYGTSLPSAVGRSYAFPSFSFLAKYWQDPVPDIQGAARGLFTSVLAQMSTDEKCAIVNYWRPHLPAVTTSPKKNSKMNMRAAMILGIVGSDQPSLLSL</sequence>
<keyword evidence="6" id="KW-0479">Metal-binding</keyword>
<accession>A0A4P9WMK8</accession>
<dbReference type="SUPFAM" id="SSF81631">
    <property type="entry name" value="PAP/OAS1 substrate-binding domain"/>
    <property type="match status" value="1"/>
</dbReference>
<dbReference type="Pfam" id="PF00400">
    <property type="entry name" value="WD40"/>
    <property type="match status" value="3"/>
</dbReference>
<feature type="compositionally biased region" description="Low complexity" evidence="10">
    <location>
        <begin position="1223"/>
        <end position="1233"/>
    </location>
</feature>
<evidence type="ECO:0000256" key="8">
    <source>
        <dbReference type="ARBA" id="ARBA00022842"/>
    </source>
</evidence>
<dbReference type="EC" id="2.7.7.19" evidence="3"/>
<dbReference type="CDD" id="cd05402">
    <property type="entry name" value="NT_PAP_TUTase"/>
    <property type="match status" value="1"/>
</dbReference>
<dbReference type="PANTHER" id="PTHR44099:SF4">
    <property type="entry name" value="RABCONNECTIN-3B, ISOFORM A"/>
    <property type="match status" value="1"/>
</dbReference>
<dbReference type="PROSITE" id="PS50082">
    <property type="entry name" value="WD_REPEATS_2"/>
    <property type="match status" value="3"/>
</dbReference>
<feature type="region of interest" description="Disordered" evidence="10">
    <location>
        <begin position="470"/>
        <end position="563"/>
    </location>
</feature>
<dbReference type="SUPFAM" id="SSF50978">
    <property type="entry name" value="WD40 repeat-like"/>
    <property type="match status" value="1"/>
</dbReference>
<feature type="compositionally biased region" description="Polar residues" evidence="10">
    <location>
        <begin position="417"/>
        <end position="430"/>
    </location>
</feature>
<feature type="region of interest" description="Disordered" evidence="10">
    <location>
        <begin position="17"/>
        <end position="39"/>
    </location>
</feature>
<dbReference type="InterPro" id="IPR043519">
    <property type="entry name" value="NT_sf"/>
</dbReference>
<gene>
    <name evidence="13" type="ORF">BDK51DRAFT_29812</name>
</gene>
<evidence type="ECO:0000259" key="11">
    <source>
        <dbReference type="Pfam" id="PF03828"/>
    </source>
</evidence>